<evidence type="ECO:0000256" key="4">
    <source>
        <dbReference type="RuleBase" id="RU367133"/>
    </source>
</evidence>
<evidence type="ECO:0000256" key="5">
    <source>
        <dbReference type="SAM" id="MobiDB-lite"/>
    </source>
</evidence>
<feature type="region of interest" description="Disordered" evidence="5">
    <location>
        <begin position="696"/>
        <end position="716"/>
    </location>
</feature>
<protein>
    <recommendedName>
        <fullName evidence="3 4">Nonsense-mediated mRNA decay factor SMG8</fullName>
    </recommendedName>
</protein>
<dbReference type="OMA" id="HVCHIVV"/>
<comment type="function">
    <text evidence="4">Involved in nonsense-mediated decay (NMD) of mRNAs containing premature stop codons.</text>
</comment>
<evidence type="ECO:0000313" key="6">
    <source>
        <dbReference type="Ensembl" id="ENSEBUP00000026370.1"/>
    </source>
</evidence>
<dbReference type="PANTHER" id="PTHR13091">
    <property type="entry name" value="AMPLIFIED IN BREAST CANCER 2-RELATED"/>
    <property type="match status" value="1"/>
</dbReference>
<dbReference type="GO" id="GO:0000184">
    <property type="term" value="P:nuclear-transcribed mRNA catabolic process, nonsense-mediated decay"/>
    <property type="evidence" value="ECO:0007669"/>
    <property type="project" value="UniProtKB-UniRule"/>
</dbReference>
<comment type="similarity">
    <text evidence="1 4">Belongs to the SMG8 family.</text>
</comment>
<sequence>MKAVSLDEFLEQVPSSPHSSHEICVIGICGKTTRRQSEKFSLVNELTDRQAFPVYSGLAKRSSKARSDSGQPPLEPPIAAYYNAEDRVLFLVLSSAADHEYLQDVCKELGELERTSHAAAHAFWRAKRRSHCLGLLFLFSLCHLVLLTHPTCTLDVSYDHLFRAVDLLRQKAQPLLRTQMEKTPVGSEWQLHCRPCPPRLLFIFGPVELGALTRGHENLDVNDKPRRNSPRRRLQHALEDQIYRIFRKSRLLTNQSINCLFTVPANQAFVYILTKQSQDPTSTLVAQLQKNCTIKDSESSTTGPCRFRLSRASGQPGLVPPAPAPQLSCSFDAMAATSEASLHDFVWQHAHLVLTRRGFEDSVGRNPQPSHLEVPTLLAWATVATRLRVAILSDYHNQVDETFATAAKGHTGSADDDEDNCEELAQKMKDLAQCLEGFLDVDAKFSDSRCQKALPLAHAAYQANLPHHYTSSVHRSQLAHAARVYRQQARGPASQFYLNKLHEDCMAFWTAGHQLCEERSLTDQHCMHKYHIVPQPGELPDPDCIPLVLPHCSRARTTGTCNCGYRQATRDDPFTLQAANFDFYEMLEEKCCKNLEHFAFPVFQHSGDTGTPPATSLVGRPHNLDSVVSERVQGPPTQDGAAALSLVFSLGQATGSPMVSLENIHGTGGDLSEAQGCGGQSEVFDGAAVVTDQSQVTEQRPSKIEGGGEVENENVSHDGAASKMRPLQGMLHLGCRPGVLPTFSSWSLIRLGPAKTYISTTGLVEQPGFLQGSHYLMPWDVPLPGARRVDDASLTEADSWPVVQVNGTERLDGDNWRGFSNRQWRRGESSRAYVGFEYEDPRGRRFMSSAPDKVMKVASGSGYREFAGRALASDMPLYIVAPTQGRGSKPVHAQLMRMFVVVPDAPVHLLLSPQVQAGPPPCPTFVPEQPEVELPRDGVWVLRFPYSYGSNGTVWPPPPR</sequence>
<dbReference type="Ensembl" id="ENSEBUT00000026946.1">
    <property type="protein sequence ID" value="ENSEBUP00000026370.1"/>
    <property type="gene ID" value="ENSEBUG00000016245.1"/>
</dbReference>
<evidence type="ECO:0000256" key="2">
    <source>
        <dbReference type="ARBA" id="ARBA00023161"/>
    </source>
</evidence>
<dbReference type="AlphaFoldDB" id="A0A8C4X1R6"/>
<keyword evidence="7" id="KW-1185">Reference proteome</keyword>
<reference evidence="6" key="1">
    <citation type="submission" date="2025-08" db="UniProtKB">
        <authorList>
            <consortium name="Ensembl"/>
        </authorList>
    </citation>
    <scope>IDENTIFICATION</scope>
</reference>
<dbReference type="Pfam" id="PF10220">
    <property type="entry name" value="Smg8_Smg9"/>
    <property type="match status" value="1"/>
</dbReference>
<proteinExistence type="inferred from homology"/>
<accession>A0A8C4X1R6</accession>
<dbReference type="InterPro" id="IPR019354">
    <property type="entry name" value="SMG8-like"/>
</dbReference>
<dbReference type="PANTHER" id="PTHR13091:SF0">
    <property type="entry name" value="NONSENSE-MEDIATED MRNA DECAY FACTOR SMG8"/>
    <property type="match status" value="1"/>
</dbReference>
<evidence type="ECO:0000256" key="1">
    <source>
        <dbReference type="ARBA" id="ARBA00006443"/>
    </source>
</evidence>
<dbReference type="Proteomes" id="UP000694388">
    <property type="component" value="Unplaced"/>
</dbReference>
<keyword evidence="2 4" id="KW-0866">Nonsense-mediated mRNA decay</keyword>
<organism evidence="6 7">
    <name type="scientific">Eptatretus burgeri</name>
    <name type="common">Inshore hagfish</name>
    <dbReference type="NCBI Taxonomy" id="7764"/>
    <lineage>
        <taxon>Eukaryota</taxon>
        <taxon>Metazoa</taxon>
        <taxon>Chordata</taxon>
        <taxon>Craniata</taxon>
        <taxon>Vertebrata</taxon>
        <taxon>Cyclostomata</taxon>
        <taxon>Myxini</taxon>
        <taxon>Myxiniformes</taxon>
        <taxon>Myxinidae</taxon>
        <taxon>Eptatretinae</taxon>
        <taxon>Eptatretus</taxon>
    </lineage>
</organism>
<evidence type="ECO:0000256" key="3">
    <source>
        <dbReference type="ARBA" id="ARBA00029509"/>
    </source>
</evidence>
<evidence type="ECO:0000313" key="7">
    <source>
        <dbReference type="Proteomes" id="UP000694388"/>
    </source>
</evidence>
<dbReference type="GeneTree" id="ENSGT00390000018533"/>
<reference evidence="6" key="2">
    <citation type="submission" date="2025-09" db="UniProtKB">
        <authorList>
            <consortium name="Ensembl"/>
        </authorList>
    </citation>
    <scope>IDENTIFICATION</scope>
</reference>
<name>A0A8C4X1R6_EPTBU</name>